<evidence type="ECO:0000313" key="3">
    <source>
        <dbReference type="Proteomes" id="UP000481153"/>
    </source>
</evidence>
<reference evidence="2 3" key="1">
    <citation type="submission" date="2019-07" db="EMBL/GenBank/DDBJ databases">
        <title>Genomics analysis of Aphanomyces spp. identifies a new class of oomycete effector associated with host adaptation.</title>
        <authorList>
            <person name="Gaulin E."/>
        </authorList>
    </citation>
    <scope>NUCLEOTIDE SEQUENCE [LARGE SCALE GENOMIC DNA]</scope>
    <source>
        <strain evidence="2 3">ATCC 201684</strain>
    </source>
</reference>
<dbReference type="AlphaFoldDB" id="A0A6G0XWR6"/>
<dbReference type="SUPFAM" id="SSF54637">
    <property type="entry name" value="Thioesterase/thiol ester dehydrase-isomerase"/>
    <property type="match status" value="1"/>
</dbReference>
<organism evidence="2 3">
    <name type="scientific">Aphanomyces euteiches</name>
    <dbReference type="NCBI Taxonomy" id="100861"/>
    <lineage>
        <taxon>Eukaryota</taxon>
        <taxon>Sar</taxon>
        <taxon>Stramenopiles</taxon>
        <taxon>Oomycota</taxon>
        <taxon>Saprolegniomycetes</taxon>
        <taxon>Saprolegniales</taxon>
        <taxon>Verrucalvaceae</taxon>
        <taxon>Aphanomyces</taxon>
    </lineage>
</organism>
<dbReference type="EMBL" id="VJMJ01000008">
    <property type="protein sequence ID" value="KAF0744846.1"/>
    <property type="molecule type" value="Genomic_DNA"/>
</dbReference>
<proteinExistence type="predicted"/>
<evidence type="ECO:0000313" key="2">
    <source>
        <dbReference type="EMBL" id="KAF0744846.1"/>
    </source>
</evidence>
<keyword evidence="3" id="KW-1185">Reference proteome</keyword>
<sequence>MVVSNMINHCGEMYPMQPYEVHSKVVFWDDTFQFFTHRFVCPDTGKLLVEGIRLKLLSSVLMALLVAVTRTIIKDHKRNTIQFEKVLEILDVERERPTEMPDVVQGFLKWDAATKVHMESVQVKPEMEKKEILNTA</sequence>
<comment type="caution">
    <text evidence="2">The sequence shown here is derived from an EMBL/GenBank/DDBJ whole genome shotgun (WGS) entry which is preliminary data.</text>
</comment>
<dbReference type="Proteomes" id="UP000481153">
    <property type="component" value="Unassembled WGS sequence"/>
</dbReference>
<name>A0A6G0XWR6_9STRA</name>
<dbReference type="VEuPathDB" id="FungiDB:AeMF1_000727"/>
<dbReference type="EMBL" id="VJMJ01000009">
    <property type="protein sequence ID" value="KAF0744264.1"/>
    <property type="molecule type" value="Genomic_DNA"/>
</dbReference>
<accession>A0A6G0XWR6</accession>
<protein>
    <submittedName>
        <fullName evidence="2">Uncharacterized protein</fullName>
    </submittedName>
</protein>
<dbReference type="InterPro" id="IPR029069">
    <property type="entry name" value="HotDog_dom_sf"/>
</dbReference>
<evidence type="ECO:0000313" key="1">
    <source>
        <dbReference type="EMBL" id="KAF0744264.1"/>
    </source>
</evidence>
<gene>
    <name evidence="2" type="ORF">Ae201684_000752</name>
    <name evidence="1" type="ORF">Ae201684_000754</name>
</gene>